<sequence length="59" mass="6683">MGGGGLRVDHDKMEGTLATNTPATNREWNRRLLEDLTTMQINTLWECDHPPTNTLKTMV</sequence>
<gene>
    <name evidence="2" type="ORF">L484_026803</name>
</gene>
<evidence type="ECO:0000256" key="1">
    <source>
        <dbReference type="SAM" id="MobiDB-lite"/>
    </source>
</evidence>
<proteinExistence type="predicted"/>
<accession>W9SKV8</accession>
<name>W9SKV8_9ROSA</name>
<evidence type="ECO:0000313" key="2">
    <source>
        <dbReference type="EMBL" id="EXC35496.1"/>
    </source>
</evidence>
<dbReference type="Proteomes" id="UP000030645">
    <property type="component" value="Unassembled WGS sequence"/>
</dbReference>
<protein>
    <submittedName>
        <fullName evidence="2">Uncharacterized protein</fullName>
    </submittedName>
</protein>
<feature type="region of interest" description="Disordered" evidence="1">
    <location>
        <begin position="1"/>
        <end position="23"/>
    </location>
</feature>
<dbReference type="AlphaFoldDB" id="W9SKV8"/>
<keyword evidence="3" id="KW-1185">Reference proteome</keyword>
<evidence type="ECO:0000313" key="3">
    <source>
        <dbReference type="Proteomes" id="UP000030645"/>
    </source>
</evidence>
<organism evidence="2 3">
    <name type="scientific">Morus notabilis</name>
    <dbReference type="NCBI Taxonomy" id="981085"/>
    <lineage>
        <taxon>Eukaryota</taxon>
        <taxon>Viridiplantae</taxon>
        <taxon>Streptophyta</taxon>
        <taxon>Embryophyta</taxon>
        <taxon>Tracheophyta</taxon>
        <taxon>Spermatophyta</taxon>
        <taxon>Magnoliopsida</taxon>
        <taxon>eudicotyledons</taxon>
        <taxon>Gunneridae</taxon>
        <taxon>Pentapetalae</taxon>
        <taxon>rosids</taxon>
        <taxon>fabids</taxon>
        <taxon>Rosales</taxon>
        <taxon>Moraceae</taxon>
        <taxon>Moreae</taxon>
        <taxon>Morus</taxon>
    </lineage>
</organism>
<reference evidence="3" key="1">
    <citation type="submission" date="2013-01" db="EMBL/GenBank/DDBJ databases">
        <title>Draft Genome Sequence of a Mulberry Tree, Morus notabilis C.K. Schneid.</title>
        <authorList>
            <person name="He N."/>
            <person name="Zhao S."/>
        </authorList>
    </citation>
    <scope>NUCLEOTIDE SEQUENCE</scope>
</reference>
<dbReference type="EMBL" id="KE346359">
    <property type="protein sequence ID" value="EXC35496.1"/>
    <property type="molecule type" value="Genomic_DNA"/>
</dbReference>